<dbReference type="Proteomes" id="UP000695000">
    <property type="component" value="Unplaced"/>
</dbReference>
<evidence type="ECO:0000256" key="2">
    <source>
        <dbReference type="SAM" id="MobiDB-lite"/>
    </source>
</evidence>
<protein>
    <submittedName>
        <fullName evidence="4">Protein Spindly</fullName>
    </submittedName>
</protein>
<feature type="coiled-coil region" evidence="1">
    <location>
        <begin position="135"/>
        <end position="328"/>
    </location>
</feature>
<organism evidence="3 4">
    <name type="scientific">Nicrophorus vespilloides</name>
    <name type="common">Boreal carrion beetle</name>
    <dbReference type="NCBI Taxonomy" id="110193"/>
    <lineage>
        <taxon>Eukaryota</taxon>
        <taxon>Metazoa</taxon>
        <taxon>Ecdysozoa</taxon>
        <taxon>Arthropoda</taxon>
        <taxon>Hexapoda</taxon>
        <taxon>Insecta</taxon>
        <taxon>Pterygota</taxon>
        <taxon>Neoptera</taxon>
        <taxon>Endopterygota</taxon>
        <taxon>Coleoptera</taxon>
        <taxon>Polyphaga</taxon>
        <taxon>Staphyliniformia</taxon>
        <taxon>Silphidae</taxon>
        <taxon>Nicrophorinae</taxon>
        <taxon>Nicrophorus</taxon>
    </lineage>
</organism>
<evidence type="ECO:0000313" key="3">
    <source>
        <dbReference type="Proteomes" id="UP000695000"/>
    </source>
</evidence>
<reference evidence="4" key="1">
    <citation type="submission" date="2025-08" db="UniProtKB">
        <authorList>
            <consortium name="RefSeq"/>
        </authorList>
    </citation>
    <scope>IDENTIFICATION</scope>
    <source>
        <tissue evidence="4">Whole Larva</tissue>
    </source>
</reference>
<feature type="coiled-coil region" evidence="1">
    <location>
        <begin position="16"/>
        <end position="86"/>
    </location>
</feature>
<feature type="compositionally biased region" description="Basic and acidic residues" evidence="2">
    <location>
        <begin position="498"/>
        <end position="512"/>
    </location>
</feature>
<gene>
    <name evidence="4" type="primary">LOC108557714</name>
</gene>
<dbReference type="GeneID" id="108557714"/>
<keyword evidence="3" id="KW-1185">Reference proteome</keyword>
<evidence type="ECO:0000313" key="4">
    <source>
        <dbReference type="RefSeq" id="XP_017769847.1"/>
    </source>
</evidence>
<name>A0ABM1M5J7_NICVS</name>
<evidence type="ECO:0000256" key="1">
    <source>
        <dbReference type="SAM" id="Coils"/>
    </source>
</evidence>
<accession>A0ABM1M5J7</accession>
<proteinExistence type="predicted"/>
<dbReference type="RefSeq" id="XP_017769847.1">
    <property type="nucleotide sequence ID" value="XM_017914358.1"/>
</dbReference>
<feature type="region of interest" description="Disordered" evidence="2">
    <location>
        <begin position="490"/>
        <end position="512"/>
    </location>
</feature>
<keyword evidence="1" id="KW-0175">Coiled coil</keyword>
<sequence length="555" mass="64745">MQEDNLDGEKYGEQYVARLKNRFEQLLEQNNQKIHELQRELSRATAVERDYIQEIEILQNADKTECKKLLERIQGLEETCHALRENRKEDLAMLEAEFNTKCEENRLLIEKTENLQRLADNGNVTEETEKVIAENGILRDRIEFLEKNAANLRETLEELHSQNNYMELELKSKIEEVADLNENYAVKSQELRSTNEIVETLQEEMAVMKSELDLLKNKSVDHVVQGNSLFAEVNDRRVQLQQNMTIMKEHYVEMKRERANLLNQINTLQKDNLVLAHRMEQDVVEMEKLYCLEVGITKLRIKTLEELIEQYKEKVDKKQVELAKITTAQQMDDFFNGIVKSKDEEIESLMKKLDIESMSQMTLFNNLKTCKRELGTSKLAVQQSLNENTKLRTEMDLMRLNDPELRKPCQECAKRKYRFALPQAKLSSSRQKEQPEIKQNKVYLNTFLKNTKNKEAELIKRDDDSPPNVKHIAVQNEAELDVSASVTKNSDIDATVEPENKENDLPSNERGHGAVRKGVRFTDDTVDPKTDKKFYRPRGKILTCPVTYITCKKKE</sequence>